<dbReference type="GO" id="GO:0031505">
    <property type="term" value="P:fungal-type cell wall organization"/>
    <property type="evidence" value="ECO:0007669"/>
    <property type="project" value="TreeGrafter"/>
</dbReference>
<proteinExistence type="inferred from homology"/>
<dbReference type="Proteomes" id="UP000189580">
    <property type="component" value="Chromosome b"/>
</dbReference>
<feature type="active site" description="Nucleophile" evidence="15">
    <location>
        <position position="160"/>
    </location>
</feature>
<dbReference type="InterPro" id="IPR018371">
    <property type="entry name" value="Chitin-binding_1_CS"/>
</dbReference>
<dbReference type="PROSITE" id="PS51762">
    <property type="entry name" value="GH16_2"/>
    <property type="match status" value="1"/>
</dbReference>
<evidence type="ECO:0000259" key="18">
    <source>
        <dbReference type="PROSITE" id="PS51762"/>
    </source>
</evidence>
<gene>
    <name evidence="19" type="primary">UTR2</name>
    <name evidence="19" type="ORF">AWJ20_3692</name>
</gene>
<dbReference type="AlphaFoldDB" id="A0A161HIC8"/>
<evidence type="ECO:0000256" key="6">
    <source>
        <dbReference type="ARBA" id="ARBA00022729"/>
    </source>
</evidence>
<feature type="active site" description="Proton donor" evidence="15">
    <location>
        <position position="164"/>
    </location>
</feature>
<dbReference type="KEGG" id="slb:AWJ20_3692"/>
<sequence length="473" mass="49608">MRLLPLVSLAALVGRVLCDSAPSCGNGKNCPEDSPCCSQYGECGTGLYCLGACDVAHSFNSSACVPLPVCNSKEYQFTSSDMIADQTKYLGDNSKYGWTTNGQVLDYGGNVLLTMANQSYGTVISSTSAVWYGKVSATLKTSHGDGVVSAFIIMSPSKDEIDYEFVGSNVGQAQTNFYYEGILNYTNGASISLSSTNESFHTYEFDWSEDRIQWLIDGQVARTLNKADTYNSTTGQYMYPQTPGIVQLSLWPGGSELNGQGTVDWAGGPIDWNMPEFSDPGYLFVTLKDISVECYDPPSGATVSGNSSYVFTSNSNLTESSVQITDDKHILGSFAAVGYDLDKGKDDKNLQTVSAVTVSQLGGNDGDRSASGSVPVASQVKQTSTSDSSTKSLVNVSNVASSTSSSKAKASTTGASSDPSDTAAAASTAGTTTTGSVASSGTTATSDSLSKMEYLSTVMISLIGIFTAGYAFC</sequence>
<dbReference type="RefSeq" id="XP_018738517.1">
    <property type="nucleotide sequence ID" value="XM_018880726.1"/>
</dbReference>
<evidence type="ECO:0000256" key="16">
    <source>
        <dbReference type="SAM" id="MobiDB-lite"/>
    </source>
</evidence>
<feature type="chain" id="PRO_5007822755" description="Crh-like protein" evidence="17">
    <location>
        <begin position="19"/>
        <end position="473"/>
    </location>
</feature>
<feature type="compositionally biased region" description="Low complexity" evidence="16">
    <location>
        <begin position="378"/>
        <end position="444"/>
    </location>
</feature>
<evidence type="ECO:0000256" key="13">
    <source>
        <dbReference type="ARBA" id="ARBA00038074"/>
    </source>
</evidence>
<keyword evidence="3" id="KW-0336">GPI-anchor</keyword>
<dbReference type="GO" id="GO:0098552">
    <property type="term" value="C:side of membrane"/>
    <property type="evidence" value="ECO:0007669"/>
    <property type="project" value="UniProtKB-KW"/>
</dbReference>
<dbReference type="GO" id="GO:0008061">
    <property type="term" value="F:chitin binding"/>
    <property type="evidence" value="ECO:0007669"/>
    <property type="project" value="InterPro"/>
</dbReference>
<evidence type="ECO:0000256" key="8">
    <source>
        <dbReference type="ARBA" id="ARBA00023136"/>
    </source>
</evidence>
<keyword evidence="5" id="KW-0808">Transferase</keyword>
<evidence type="ECO:0000256" key="10">
    <source>
        <dbReference type="ARBA" id="ARBA00023288"/>
    </source>
</evidence>
<accession>A0A161HIC8</accession>
<keyword evidence="6 17" id="KW-0732">Signal</keyword>
<evidence type="ECO:0000256" key="12">
    <source>
        <dbReference type="ARBA" id="ARBA00023316"/>
    </source>
</evidence>
<keyword evidence="7 14" id="KW-0378">Hydrolase</keyword>
<dbReference type="PANTHER" id="PTHR10963">
    <property type="entry name" value="GLYCOSYL HYDROLASE-RELATED"/>
    <property type="match status" value="1"/>
</dbReference>
<keyword evidence="10" id="KW-0449">Lipoprotein</keyword>
<keyword evidence="9" id="KW-0325">Glycoprotein</keyword>
<comment type="catalytic activity">
    <reaction evidence="1">
        <text>Random endo-hydrolysis of N-acetyl-beta-D-glucosaminide (1-&gt;4)-beta-linkages in chitin and chitodextrins.</text>
        <dbReference type="EC" id="3.2.1.14"/>
    </reaction>
</comment>
<evidence type="ECO:0000256" key="3">
    <source>
        <dbReference type="ARBA" id="ARBA00022622"/>
    </source>
</evidence>
<evidence type="ECO:0000256" key="2">
    <source>
        <dbReference type="ARBA" id="ARBA00004589"/>
    </source>
</evidence>
<dbReference type="EC" id="3.2.-.-" evidence="14"/>
<dbReference type="InterPro" id="IPR000757">
    <property type="entry name" value="Beta-glucanase-like"/>
</dbReference>
<evidence type="ECO:0000256" key="5">
    <source>
        <dbReference type="ARBA" id="ARBA00022679"/>
    </source>
</evidence>
<dbReference type="GO" id="GO:0005975">
    <property type="term" value="P:carbohydrate metabolic process"/>
    <property type="evidence" value="ECO:0007669"/>
    <property type="project" value="InterPro"/>
</dbReference>
<dbReference type="InterPro" id="IPR050546">
    <property type="entry name" value="Glycosyl_Hydrlase_16"/>
</dbReference>
<name>A0A161HIC8_9ASCO</name>
<dbReference type="OrthoDB" id="4781at2759"/>
<keyword evidence="4" id="KW-0328">Glycosyltransferase</keyword>
<keyword evidence="8 14" id="KW-0472">Membrane</keyword>
<dbReference type="GO" id="GO:0009277">
    <property type="term" value="C:fungal-type cell wall"/>
    <property type="evidence" value="ECO:0007669"/>
    <property type="project" value="TreeGrafter"/>
</dbReference>
<evidence type="ECO:0000256" key="14">
    <source>
        <dbReference type="PIRNR" id="PIRNR037299"/>
    </source>
</evidence>
<dbReference type="GO" id="GO:0008843">
    <property type="term" value="F:endochitinase activity"/>
    <property type="evidence" value="ECO:0007669"/>
    <property type="project" value="UniProtKB-EC"/>
</dbReference>
<evidence type="ECO:0000256" key="11">
    <source>
        <dbReference type="ARBA" id="ARBA00023295"/>
    </source>
</evidence>
<evidence type="ECO:0000256" key="7">
    <source>
        <dbReference type="ARBA" id="ARBA00022801"/>
    </source>
</evidence>
<evidence type="ECO:0000313" key="20">
    <source>
        <dbReference type="Proteomes" id="UP000189580"/>
    </source>
</evidence>
<comment type="subcellular location">
    <subcellularLocation>
        <location evidence="2">Membrane</location>
        <topology evidence="2">Lipid-anchor</topology>
        <topology evidence="2">GPI-anchor</topology>
    </subcellularLocation>
</comment>
<dbReference type="GO" id="GO:0016757">
    <property type="term" value="F:glycosyltransferase activity"/>
    <property type="evidence" value="ECO:0007669"/>
    <property type="project" value="UniProtKB-KW"/>
</dbReference>
<dbReference type="InterPro" id="IPR017168">
    <property type="entry name" value="CHR-like"/>
</dbReference>
<keyword evidence="12" id="KW-0961">Cell wall biogenesis/degradation</keyword>
<dbReference type="PROSITE" id="PS00026">
    <property type="entry name" value="CHIT_BIND_I_1"/>
    <property type="match status" value="1"/>
</dbReference>
<dbReference type="PIRSF" id="PIRSF037299">
    <property type="entry name" value="Glycosidase_CRH1_prd"/>
    <property type="match status" value="1"/>
</dbReference>
<reference evidence="19 20" key="1">
    <citation type="submission" date="2016-02" db="EMBL/GenBank/DDBJ databases">
        <title>Complete genome sequence and transcriptome regulation of the pentose utilising yeast Sugiyamaella lignohabitans.</title>
        <authorList>
            <person name="Bellasio M."/>
            <person name="Peymann A."/>
            <person name="Valli M."/>
            <person name="Sipitzky M."/>
            <person name="Graf A."/>
            <person name="Sauer M."/>
            <person name="Marx H."/>
            <person name="Mattanovich D."/>
        </authorList>
    </citation>
    <scope>NUCLEOTIDE SEQUENCE [LARGE SCALE GENOMIC DNA]</scope>
    <source>
        <strain evidence="19 20">CBS 10342</strain>
    </source>
</reference>
<keyword evidence="11" id="KW-0326">Glycosidase</keyword>
<dbReference type="Pfam" id="PF00722">
    <property type="entry name" value="Glyco_hydro_16"/>
    <property type="match status" value="1"/>
</dbReference>
<feature type="signal peptide" evidence="17">
    <location>
        <begin position="1"/>
        <end position="18"/>
    </location>
</feature>
<comment type="similarity">
    <text evidence="13">Belongs to the glycosyl hydrolase 16 family. CRH1 subfamily.</text>
</comment>
<dbReference type="InterPro" id="IPR013320">
    <property type="entry name" value="ConA-like_dom_sf"/>
</dbReference>
<feature type="domain" description="GH16" evidence="18">
    <location>
        <begin position="60"/>
        <end position="274"/>
    </location>
</feature>
<feature type="region of interest" description="Disordered" evidence="16">
    <location>
        <begin position="360"/>
        <end position="444"/>
    </location>
</feature>
<organism evidence="19 20">
    <name type="scientific">Sugiyamaella lignohabitans</name>
    <dbReference type="NCBI Taxonomy" id="796027"/>
    <lineage>
        <taxon>Eukaryota</taxon>
        <taxon>Fungi</taxon>
        <taxon>Dikarya</taxon>
        <taxon>Ascomycota</taxon>
        <taxon>Saccharomycotina</taxon>
        <taxon>Dipodascomycetes</taxon>
        <taxon>Dipodascales</taxon>
        <taxon>Trichomonascaceae</taxon>
        <taxon>Sugiyamaella</taxon>
    </lineage>
</organism>
<evidence type="ECO:0000256" key="15">
    <source>
        <dbReference type="PIRSR" id="PIRSR037299-1"/>
    </source>
</evidence>
<evidence type="ECO:0000256" key="9">
    <source>
        <dbReference type="ARBA" id="ARBA00023180"/>
    </source>
</evidence>
<evidence type="ECO:0000313" key="19">
    <source>
        <dbReference type="EMBL" id="ANB16040.1"/>
    </source>
</evidence>
<protein>
    <recommendedName>
        <fullName evidence="14">Crh-like protein</fullName>
        <ecNumber evidence="14">3.2.-.-</ecNumber>
    </recommendedName>
</protein>
<evidence type="ECO:0000256" key="4">
    <source>
        <dbReference type="ARBA" id="ARBA00022676"/>
    </source>
</evidence>
<dbReference type="EMBL" id="CP014503">
    <property type="protein sequence ID" value="ANB16040.1"/>
    <property type="molecule type" value="Genomic_DNA"/>
</dbReference>
<dbReference type="SUPFAM" id="SSF49899">
    <property type="entry name" value="Concanavalin A-like lectins/glucanases"/>
    <property type="match status" value="1"/>
</dbReference>
<keyword evidence="20" id="KW-1185">Reference proteome</keyword>
<dbReference type="Gene3D" id="2.60.120.200">
    <property type="match status" value="1"/>
</dbReference>
<dbReference type="GeneID" id="30035741"/>
<evidence type="ECO:0000256" key="1">
    <source>
        <dbReference type="ARBA" id="ARBA00000822"/>
    </source>
</evidence>
<evidence type="ECO:0000256" key="17">
    <source>
        <dbReference type="SAM" id="SignalP"/>
    </source>
</evidence>
<dbReference type="PANTHER" id="PTHR10963:SF22">
    <property type="entry name" value="GLYCOSIDASE CRH2-RELATED"/>
    <property type="match status" value="1"/>
</dbReference>